<dbReference type="InterPro" id="IPR014757">
    <property type="entry name" value="Tscrpt_reg_IclR_C"/>
</dbReference>
<dbReference type="PROSITE" id="PS51078">
    <property type="entry name" value="ICLR_ED"/>
    <property type="match status" value="1"/>
</dbReference>
<dbReference type="PANTHER" id="PTHR30136:SF39">
    <property type="entry name" value="TRANSCRIPTIONAL REGULATORY PROTEIN"/>
    <property type="match status" value="1"/>
</dbReference>
<proteinExistence type="predicted"/>
<feature type="domain" description="HTH iclR-type" evidence="4">
    <location>
        <begin position="12"/>
        <end position="73"/>
    </location>
</feature>
<accession>A0ABY2X1W5</accession>
<evidence type="ECO:0000256" key="3">
    <source>
        <dbReference type="ARBA" id="ARBA00023163"/>
    </source>
</evidence>
<dbReference type="SUPFAM" id="SSF46785">
    <property type="entry name" value="Winged helix' DNA-binding domain"/>
    <property type="match status" value="1"/>
</dbReference>
<evidence type="ECO:0000259" key="5">
    <source>
        <dbReference type="PROSITE" id="PS51078"/>
    </source>
</evidence>
<dbReference type="Proteomes" id="UP001191082">
    <property type="component" value="Unassembled WGS sequence"/>
</dbReference>
<dbReference type="PANTHER" id="PTHR30136">
    <property type="entry name" value="HELIX-TURN-HELIX TRANSCRIPTIONAL REGULATOR, ICLR FAMILY"/>
    <property type="match status" value="1"/>
</dbReference>
<dbReference type="Pfam" id="PF09339">
    <property type="entry name" value="HTH_IclR"/>
    <property type="match status" value="1"/>
</dbReference>
<keyword evidence="1" id="KW-0805">Transcription regulation</keyword>
<name>A0ABY2X1W5_9RHOB</name>
<dbReference type="InterPro" id="IPR036388">
    <property type="entry name" value="WH-like_DNA-bd_sf"/>
</dbReference>
<keyword evidence="7" id="KW-1185">Reference proteome</keyword>
<gene>
    <name evidence="6" type="ORF">FGK64_19425</name>
</gene>
<evidence type="ECO:0000313" key="7">
    <source>
        <dbReference type="Proteomes" id="UP001191082"/>
    </source>
</evidence>
<evidence type="ECO:0000256" key="1">
    <source>
        <dbReference type="ARBA" id="ARBA00023015"/>
    </source>
</evidence>
<dbReference type="InterPro" id="IPR005471">
    <property type="entry name" value="Tscrpt_reg_IclR_N"/>
</dbReference>
<dbReference type="InterPro" id="IPR029016">
    <property type="entry name" value="GAF-like_dom_sf"/>
</dbReference>
<organism evidence="6 7">
    <name type="scientific">Arenibacterium halophilum</name>
    <dbReference type="NCBI Taxonomy" id="2583821"/>
    <lineage>
        <taxon>Bacteria</taxon>
        <taxon>Pseudomonadati</taxon>
        <taxon>Pseudomonadota</taxon>
        <taxon>Alphaproteobacteria</taxon>
        <taxon>Rhodobacterales</taxon>
        <taxon>Paracoccaceae</taxon>
        <taxon>Arenibacterium</taxon>
    </lineage>
</organism>
<dbReference type="Pfam" id="PF01614">
    <property type="entry name" value="IclR_C"/>
    <property type="match status" value="2"/>
</dbReference>
<keyword evidence="2" id="KW-0238">DNA-binding</keyword>
<feature type="domain" description="IclR-ED" evidence="5">
    <location>
        <begin position="74"/>
        <end position="232"/>
    </location>
</feature>
<comment type="caution">
    <text evidence="6">The sequence shown here is derived from an EMBL/GenBank/DDBJ whole genome shotgun (WGS) entry which is preliminary data.</text>
</comment>
<evidence type="ECO:0000259" key="4">
    <source>
        <dbReference type="PROSITE" id="PS51077"/>
    </source>
</evidence>
<keyword evidence="3" id="KW-0804">Transcription</keyword>
<dbReference type="EMBL" id="VCPC01000005">
    <property type="protein sequence ID" value="TMV09257.1"/>
    <property type="molecule type" value="Genomic_DNA"/>
</dbReference>
<protein>
    <submittedName>
        <fullName evidence="6">IclR family transcriptional regulator</fullName>
    </submittedName>
</protein>
<dbReference type="SMART" id="SM00346">
    <property type="entry name" value="HTH_ICLR"/>
    <property type="match status" value="1"/>
</dbReference>
<dbReference type="RefSeq" id="WP_138865529.1">
    <property type="nucleotide sequence ID" value="NZ_VCPC01000005.1"/>
</dbReference>
<dbReference type="PROSITE" id="PS51077">
    <property type="entry name" value="HTH_ICLR"/>
    <property type="match status" value="1"/>
</dbReference>
<reference evidence="6 7" key="1">
    <citation type="submission" date="2019-05" db="EMBL/GenBank/DDBJ databases">
        <title>Marivita sp. nov. isolated from sea sediment.</title>
        <authorList>
            <person name="Kim W."/>
        </authorList>
    </citation>
    <scope>NUCLEOTIDE SEQUENCE [LARGE SCALE GENOMIC DNA]</scope>
    <source>
        <strain evidence="6 7">CAU 1492</strain>
    </source>
</reference>
<sequence length="241" mass="26987">MGKDTGSGMQKVEAVERALDILEAFADGTEKLTLKELTERTGFYRSTLLRLAASLERYAYLHRDEEGYFRLGPSLWRLGVIFHNSYRLETYVRPVLAHLTEQLDETSTFYVRQGNHRVCLYRHHARRMLRHHLEEGAMLPLDSGAGGHVLCAFTGEPGDLYDQVRAQGYYISRGERDRTSSAIAAPVLGPKGELIGALSVVGLLERFDGDAGQEALREIRLQAQKLSEQLGYRAHPGQAVG</sequence>
<dbReference type="SUPFAM" id="SSF55781">
    <property type="entry name" value="GAF domain-like"/>
    <property type="match status" value="1"/>
</dbReference>
<evidence type="ECO:0000256" key="2">
    <source>
        <dbReference type="ARBA" id="ARBA00023125"/>
    </source>
</evidence>
<dbReference type="InterPro" id="IPR036390">
    <property type="entry name" value="WH_DNA-bd_sf"/>
</dbReference>
<dbReference type="Gene3D" id="1.10.10.10">
    <property type="entry name" value="Winged helix-like DNA-binding domain superfamily/Winged helix DNA-binding domain"/>
    <property type="match status" value="1"/>
</dbReference>
<dbReference type="Gene3D" id="3.30.450.40">
    <property type="match status" value="2"/>
</dbReference>
<evidence type="ECO:0000313" key="6">
    <source>
        <dbReference type="EMBL" id="TMV09257.1"/>
    </source>
</evidence>
<dbReference type="InterPro" id="IPR050707">
    <property type="entry name" value="HTH_MetabolicPath_Reg"/>
</dbReference>